<protein>
    <submittedName>
        <fullName evidence="2">Uncharacterized protein</fullName>
    </submittedName>
</protein>
<dbReference type="RefSeq" id="WP_067990323.1">
    <property type="nucleotide sequence ID" value="NZ_QQBC01000001.1"/>
</dbReference>
<evidence type="ECO:0000313" key="3">
    <source>
        <dbReference type="Proteomes" id="UP000254869"/>
    </source>
</evidence>
<feature type="compositionally biased region" description="Basic and acidic residues" evidence="1">
    <location>
        <begin position="226"/>
        <end position="239"/>
    </location>
</feature>
<gene>
    <name evidence="2" type="ORF">DFR76_101326</name>
</gene>
<dbReference type="AlphaFoldDB" id="A0A370IF66"/>
<evidence type="ECO:0000256" key="1">
    <source>
        <dbReference type="SAM" id="MobiDB-lite"/>
    </source>
</evidence>
<keyword evidence="3" id="KW-1185">Reference proteome</keyword>
<reference evidence="2 3" key="1">
    <citation type="submission" date="2018-07" db="EMBL/GenBank/DDBJ databases">
        <title>Genomic Encyclopedia of Type Strains, Phase IV (KMG-IV): sequencing the most valuable type-strain genomes for metagenomic binning, comparative biology and taxonomic classification.</title>
        <authorList>
            <person name="Goeker M."/>
        </authorList>
    </citation>
    <scope>NUCLEOTIDE SEQUENCE [LARGE SCALE GENOMIC DNA]</scope>
    <source>
        <strain evidence="2 3">DSM 44290</strain>
    </source>
</reference>
<dbReference type="EMBL" id="QQBC01000001">
    <property type="protein sequence ID" value="RDI68791.1"/>
    <property type="molecule type" value="Genomic_DNA"/>
</dbReference>
<name>A0A370IF66_9NOCA</name>
<sequence length="282" mass="30830">MSPGPNGRPALRIPEVERWRPDVLGTDATQFDKVVTEGDRLLRSMLTEQDALARSWKGAGADSATARITAEKTAGSHLMARIGNLETALTTYRDQLTHARQFVLDRRNLIVDMGFEVADDGTVTSVAKQQALRAAAGRNPKCDPGYLAKALLDVEYEAAQQQLAMVTALQNADNTATATKAAIDLAKSELARVALYELPPTPRTNILMRQASPPRPPPVRNGPTRAADRWSDRRGREWRSPTASSSRPCGCSIPASRVRGTLSPAQWIPPPTRPPRQKSDRH</sequence>
<comment type="caution">
    <text evidence="2">The sequence shown here is derived from an EMBL/GenBank/DDBJ whole genome shotgun (WGS) entry which is preliminary data.</text>
</comment>
<proteinExistence type="predicted"/>
<dbReference type="InterPro" id="IPR036689">
    <property type="entry name" value="ESAT-6-like_sf"/>
</dbReference>
<dbReference type="Proteomes" id="UP000254869">
    <property type="component" value="Unassembled WGS sequence"/>
</dbReference>
<accession>A0A370IF66</accession>
<dbReference type="STRING" id="1210086.GCA_001613105_00175"/>
<evidence type="ECO:0000313" key="2">
    <source>
        <dbReference type="EMBL" id="RDI68791.1"/>
    </source>
</evidence>
<dbReference type="SUPFAM" id="SSF140453">
    <property type="entry name" value="EsxAB dimer-like"/>
    <property type="match status" value="1"/>
</dbReference>
<organism evidence="2 3">
    <name type="scientific">Nocardia pseudobrasiliensis</name>
    <dbReference type="NCBI Taxonomy" id="45979"/>
    <lineage>
        <taxon>Bacteria</taxon>
        <taxon>Bacillati</taxon>
        <taxon>Actinomycetota</taxon>
        <taxon>Actinomycetes</taxon>
        <taxon>Mycobacteriales</taxon>
        <taxon>Nocardiaceae</taxon>
        <taxon>Nocardia</taxon>
    </lineage>
</organism>
<feature type="region of interest" description="Disordered" evidence="1">
    <location>
        <begin position="204"/>
        <end position="282"/>
    </location>
</feature>